<reference evidence="2" key="1">
    <citation type="journal article" date="2023" name="Genome Biol. Evol.">
        <title>Long-read-based Genome Assembly of Drosophila gunungcola Reveals Fewer Chemosensory Genes in Flower-breeding Species.</title>
        <authorList>
            <person name="Negi A."/>
            <person name="Liao B.Y."/>
            <person name="Yeh S.D."/>
        </authorList>
    </citation>
    <scope>NUCLEOTIDE SEQUENCE</scope>
    <source>
        <strain evidence="2">Sukarami</strain>
    </source>
</reference>
<protein>
    <submittedName>
        <fullName evidence="2">Uncharacterized protein</fullName>
    </submittedName>
</protein>
<sequence>MRVFFQLATPGTCVLQISYPSHPAHTPLLMHSHKDDDSHSMDHSSLYN</sequence>
<proteinExistence type="predicted"/>
<evidence type="ECO:0000256" key="1">
    <source>
        <dbReference type="SAM" id="MobiDB-lite"/>
    </source>
</evidence>
<dbReference type="Proteomes" id="UP001059596">
    <property type="component" value="Chromosome 3R"/>
</dbReference>
<evidence type="ECO:0000313" key="3">
    <source>
        <dbReference type="Proteomes" id="UP001059596"/>
    </source>
</evidence>
<feature type="region of interest" description="Disordered" evidence="1">
    <location>
        <begin position="26"/>
        <end position="48"/>
    </location>
</feature>
<name>A0A9P9YXS8_9MUSC</name>
<gene>
    <name evidence="2" type="ORF">M5D96_001233</name>
</gene>
<organism evidence="2 3">
    <name type="scientific">Drosophila gunungcola</name>
    <name type="common">fruit fly</name>
    <dbReference type="NCBI Taxonomy" id="103775"/>
    <lineage>
        <taxon>Eukaryota</taxon>
        <taxon>Metazoa</taxon>
        <taxon>Ecdysozoa</taxon>
        <taxon>Arthropoda</taxon>
        <taxon>Hexapoda</taxon>
        <taxon>Insecta</taxon>
        <taxon>Pterygota</taxon>
        <taxon>Neoptera</taxon>
        <taxon>Endopterygota</taxon>
        <taxon>Diptera</taxon>
        <taxon>Brachycera</taxon>
        <taxon>Muscomorpha</taxon>
        <taxon>Ephydroidea</taxon>
        <taxon>Drosophilidae</taxon>
        <taxon>Drosophila</taxon>
        <taxon>Sophophora</taxon>
    </lineage>
</organism>
<feature type="compositionally biased region" description="Basic and acidic residues" evidence="1">
    <location>
        <begin position="32"/>
        <end position="42"/>
    </location>
</feature>
<comment type="caution">
    <text evidence="2">The sequence shown here is derived from an EMBL/GenBank/DDBJ whole genome shotgun (WGS) entry which is preliminary data.</text>
</comment>
<dbReference type="EMBL" id="JAMKOV010000001">
    <property type="protein sequence ID" value="KAI8045056.1"/>
    <property type="molecule type" value="Genomic_DNA"/>
</dbReference>
<evidence type="ECO:0000313" key="2">
    <source>
        <dbReference type="EMBL" id="KAI8045056.1"/>
    </source>
</evidence>
<accession>A0A9P9YXS8</accession>
<dbReference type="AlphaFoldDB" id="A0A9P9YXS8"/>
<keyword evidence="3" id="KW-1185">Reference proteome</keyword>